<proteinExistence type="inferred from homology"/>
<dbReference type="PANTHER" id="PTHR31717">
    <property type="entry name" value="ZINC FINGER PROTEIN CONSTANS-LIKE 10"/>
    <property type="match status" value="1"/>
</dbReference>
<evidence type="ECO:0000256" key="2">
    <source>
        <dbReference type="ARBA" id="ARBA00010024"/>
    </source>
</evidence>
<comment type="subcellular location">
    <subcellularLocation>
        <location evidence="1 9">Nucleus</location>
    </subcellularLocation>
</comment>
<evidence type="ECO:0000256" key="5">
    <source>
        <dbReference type="ARBA" id="ARBA00022771"/>
    </source>
</evidence>
<feature type="domain" description="CCT" evidence="12">
    <location>
        <begin position="330"/>
        <end position="372"/>
    </location>
</feature>
<dbReference type="PROSITE" id="PS51017">
    <property type="entry name" value="CCT"/>
    <property type="match status" value="1"/>
</dbReference>
<dbReference type="GO" id="GO:0008270">
    <property type="term" value="F:zinc ion binding"/>
    <property type="evidence" value="ECO:0007669"/>
    <property type="project" value="UniProtKB-KW"/>
</dbReference>
<dbReference type="Pfam" id="PF06203">
    <property type="entry name" value="CCT"/>
    <property type="match status" value="1"/>
</dbReference>
<evidence type="ECO:0000313" key="14">
    <source>
        <dbReference type="Proteomes" id="UP000237105"/>
    </source>
</evidence>
<gene>
    <name evidence="13" type="ORF">PanWU01x14_175860</name>
</gene>
<feature type="compositionally biased region" description="Basic residues" evidence="10">
    <location>
        <begin position="338"/>
        <end position="348"/>
    </location>
</feature>
<organism evidence="13 14">
    <name type="scientific">Parasponia andersonii</name>
    <name type="common">Sponia andersonii</name>
    <dbReference type="NCBI Taxonomy" id="3476"/>
    <lineage>
        <taxon>Eukaryota</taxon>
        <taxon>Viridiplantae</taxon>
        <taxon>Streptophyta</taxon>
        <taxon>Embryophyta</taxon>
        <taxon>Tracheophyta</taxon>
        <taxon>Spermatophyta</taxon>
        <taxon>Magnoliopsida</taxon>
        <taxon>eudicotyledons</taxon>
        <taxon>Gunneridae</taxon>
        <taxon>Pentapetalae</taxon>
        <taxon>rosids</taxon>
        <taxon>fabids</taxon>
        <taxon>Rosales</taxon>
        <taxon>Cannabaceae</taxon>
        <taxon>Parasponia</taxon>
    </lineage>
</organism>
<dbReference type="EMBL" id="JXTB01000162">
    <property type="protein sequence ID" value="PON57172.1"/>
    <property type="molecule type" value="Genomic_DNA"/>
</dbReference>
<evidence type="ECO:0000256" key="4">
    <source>
        <dbReference type="ARBA" id="ARBA00022737"/>
    </source>
</evidence>
<dbReference type="OrthoDB" id="153872at2759"/>
<keyword evidence="3" id="KW-0479">Metal-binding</keyword>
<dbReference type="Proteomes" id="UP000237105">
    <property type="component" value="Unassembled WGS sequence"/>
</dbReference>
<dbReference type="AlphaFoldDB" id="A0A2P5C7Z0"/>
<evidence type="ECO:0000256" key="10">
    <source>
        <dbReference type="SAM" id="MobiDB-lite"/>
    </source>
</evidence>
<dbReference type="PANTHER" id="PTHR31717:SF58">
    <property type="entry name" value="ZINC FINGER PROTEIN CONSTANS-LIKE 13"/>
    <property type="match status" value="1"/>
</dbReference>
<evidence type="ECO:0000256" key="3">
    <source>
        <dbReference type="ARBA" id="ARBA00022723"/>
    </source>
</evidence>
<evidence type="ECO:0000256" key="1">
    <source>
        <dbReference type="ARBA" id="ARBA00004123"/>
    </source>
</evidence>
<dbReference type="InterPro" id="IPR049808">
    <property type="entry name" value="CONSTANS-like_Bbox1"/>
</dbReference>
<dbReference type="InterPro" id="IPR000315">
    <property type="entry name" value="Znf_B-box"/>
</dbReference>
<feature type="domain" description="B box-type" evidence="11">
    <location>
        <begin position="47"/>
        <end position="93"/>
    </location>
</feature>
<dbReference type="GO" id="GO:0005634">
    <property type="term" value="C:nucleus"/>
    <property type="evidence" value="ECO:0007669"/>
    <property type="project" value="UniProtKB-SubCell"/>
</dbReference>
<feature type="domain" description="B box-type" evidence="11">
    <location>
        <begin position="4"/>
        <end position="51"/>
    </location>
</feature>
<feature type="compositionally biased region" description="Basic and acidic residues" evidence="10">
    <location>
        <begin position="279"/>
        <end position="310"/>
    </location>
</feature>
<dbReference type="CDD" id="cd19821">
    <property type="entry name" value="Bbox1_BBX-like"/>
    <property type="match status" value="2"/>
</dbReference>
<keyword evidence="4" id="KW-0677">Repeat</keyword>
<evidence type="ECO:0000256" key="6">
    <source>
        <dbReference type="ARBA" id="ARBA00022833"/>
    </source>
</evidence>
<reference evidence="14" key="1">
    <citation type="submission" date="2016-06" db="EMBL/GenBank/DDBJ databases">
        <title>Parallel loss of symbiosis genes in relatives of nitrogen-fixing non-legume Parasponia.</title>
        <authorList>
            <person name="Van Velzen R."/>
            <person name="Holmer R."/>
            <person name="Bu F."/>
            <person name="Rutten L."/>
            <person name="Van Zeijl A."/>
            <person name="Liu W."/>
            <person name="Santuari L."/>
            <person name="Cao Q."/>
            <person name="Sharma T."/>
            <person name="Shen D."/>
            <person name="Roswanjaya Y."/>
            <person name="Wardhani T."/>
            <person name="Kalhor M.S."/>
            <person name="Jansen J."/>
            <person name="Van den Hoogen J."/>
            <person name="Gungor B."/>
            <person name="Hartog M."/>
            <person name="Hontelez J."/>
            <person name="Verver J."/>
            <person name="Yang W.-C."/>
            <person name="Schijlen E."/>
            <person name="Repin R."/>
            <person name="Schilthuizen M."/>
            <person name="Schranz E."/>
            <person name="Heidstra R."/>
            <person name="Miyata K."/>
            <person name="Fedorova E."/>
            <person name="Kohlen W."/>
            <person name="Bisseling T."/>
            <person name="Smit S."/>
            <person name="Geurts R."/>
        </authorList>
    </citation>
    <scope>NUCLEOTIDE SEQUENCE [LARGE SCALE GENOMIC DNA]</scope>
    <source>
        <strain evidence="14">cv. WU1-14</strain>
    </source>
</reference>
<keyword evidence="14" id="KW-1185">Reference proteome</keyword>
<dbReference type="Pfam" id="PF00643">
    <property type="entry name" value="zf-B_box"/>
    <property type="match status" value="2"/>
</dbReference>
<evidence type="ECO:0000313" key="13">
    <source>
        <dbReference type="EMBL" id="PON57172.1"/>
    </source>
</evidence>
<keyword evidence="6" id="KW-0862">Zinc</keyword>
<keyword evidence="5 8" id="KW-0863">Zinc-finger</keyword>
<keyword evidence="7 9" id="KW-0539">Nucleus</keyword>
<dbReference type="PROSITE" id="PS50119">
    <property type="entry name" value="ZF_BBOX"/>
    <property type="match status" value="2"/>
</dbReference>
<comment type="similarity">
    <text evidence="2">Belongs to the CONSTANS family.</text>
</comment>
<feature type="region of interest" description="Disordered" evidence="10">
    <location>
        <begin position="279"/>
        <end position="348"/>
    </location>
</feature>
<dbReference type="GO" id="GO:0006355">
    <property type="term" value="P:regulation of DNA-templated transcription"/>
    <property type="evidence" value="ECO:0007669"/>
    <property type="project" value="UniProtKB-ARBA"/>
</dbReference>
<dbReference type="SMART" id="SM00336">
    <property type="entry name" value="BBOX"/>
    <property type="match status" value="2"/>
</dbReference>
<dbReference type="InterPro" id="IPR010402">
    <property type="entry name" value="CCT_domain"/>
</dbReference>
<protein>
    <submittedName>
        <fullName evidence="13">Zinc finger-domain containing protein</fullName>
    </submittedName>
</protein>
<evidence type="ECO:0000259" key="12">
    <source>
        <dbReference type="PROSITE" id="PS51017"/>
    </source>
</evidence>
<sequence>MNPQRRRVCDYCNDKTALLYCRADSAKLCFSCDREVHGTNQLFTKHSRFLLCDACDDSPATIFCSTESSVFCQNCDWKRHNLSLSLVHDRRPLEGFNGCPSVSEILGILGFEDFDKKALTLNEERDEFFAPQLDGSLGLVDGFWETPSVVSLDDLILSNSSRNFQALGIPPLPKNRNAVCGQHKEEVLVQLRELAKVEPNSNDENVDAADSLMGFQPVVPEQSLQPGRMWMGSQYDAEAEPNTVPTFETHACQWYVDNDEAAYQDVLPDMLLRRHLRKGYKDSDKRSEISDTRSHANDDGHNERSPHPMDSRASSDYQKVAPYELSSQEREGAISRYKEKRKTRRYDKRIRYESRKVRAECRTRIKGRFAKIDH</sequence>
<evidence type="ECO:0000259" key="11">
    <source>
        <dbReference type="PROSITE" id="PS50119"/>
    </source>
</evidence>
<evidence type="ECO:0000256" key="8">
    <source>
        <dbReference type="PROSITE-ProRule" id="PRU00024"/>
    </source>
</evidence>
<feature type="compositionally biased region" description="Basic and acidic residues" evidence="10">
    <location>
        <begin position="327"/>
        <end position="337"/>
    </location>
</feature>
<comment type="caution">
    <text evidence="13">The sequence shown here is derived from an EMBL/GenBank/DDBJ whole genome shotgun (WGS) entry which is preliminary data.</text>
</comment>
<name>A0A2P5C7Z0_PARAD</name>
<accession>A0A2P5C7Z0</accession>
<evidence type="ECO:0000256" key="7">
    <source>
        <dbReference type="ARBA" id="ARBA00023242"/>
    </source>
</evidence>
<evidence type="ECO:0000256" key="9">
    <source>
        <dbReference type="PROSITE-ProRule" id="PRU00357"/>
    </source>
</evidence>